<keyword evidence="1 2" id="KW-0694">RNA-binding</keyword>
<feature type="non-terminal residue" evidence="4">
    <location>
        <position position="95"/>
    </location>
</feature>
<dbReference type="InterPro" id="IPR012677">
    <property type="entry name" value="Nucleotide-bd_a/b_plait_sf"/>
</dbReference>
<dbReference type="AlphaFoldDB" id="A0A4V1IZ67"/>
<dbReference type="EMBL" id="ML006091">
    <property type="protein sequence ID" value="RKP16999.1"/>
    <property type="molecule type" value="Genomic_DNA"/>
</dbReference>
<dbReference type="Pfam" id="PF00076">
    <property type="entry name" value="RRM_1"/>
    <property type="match status" value="1"/>
</dbReference>
<dbReference type="GO" id="GO:0005654">
    <property type="term" value="C:nucleoplasm"/>
    <property type="evidence" value="ECO:0007669"/>
    <property type="project" value="TreeGrafter"/>
</dbReference>
<evidence type="ECO:0000256" key="2">
    <source>
        <dbReference type="PROSITE-ProRule" id="PRU00176"/>
    </source>
</evidence>
<organism evidence="4 5">
    <name type="scientific">Rozella allomycis (strain CSF55)</name>
    <dbReference type="NCBI Taxonomy" id="988480"/>
    <lineage>
        <taxon>Eukaryota</taxon>
        <taxon>Fungi</taxon>
        <taxon>Fungi incertae sedis</taxon>
        <taxon>Cryptomycota</taxon>
        <taxon>Cryptomycota incertae sedis</taxon>
        <taxon>Rozella</taxon>
    </lineage>
</organism>
<evidence type="ECO:0000313" key="4">
    <source>
        <dbReference type="EMBL" id="RKP16999.1"/>
    </source>
</evidence>
<dbReference type="GO" id="GO:0061574">
    <property type="term" value="C:ASAP complex"/>
    <property type="evidence" value="ECO:0007669"/>
    <property type="project" value="TreeGrafter"/>
</dbReference>
<dbReference type="Proteomes" id="UP000281549">
    <property type="component" value="Unassembled WGS sequence"/>
</dbReference>
<accession>A0A4V1IZ67</accession>
<dbReference type="SMART" id="SM00360">
    <property type="entry name" value="RRM"/>
    <property type="match status" value="1"/>
</dbReference>
<dbReference type="InterPro" id="IPR000504">
    <property type="entry name" value="RRM_dom"/>
</dbReference>
<feature type="domain" description="RRM" evidence="3">
    <location>
        <begin position="10"/>
        <end position="95"/>
    </location>
</feature>
<dbReference type="PANTHER" id="PTHR15481">
    <property type="entry name" value="RIBONUCLEIC ACID BINDING PROTEIN S1"/>
    <property type="match status" value="1"/>
</dbReference>
<gene>
    <name evidence="4" type="ORF">ROZALSC1DRAFT_3160</name>
</gene>
<dbReference type="GO" id="GO:0005737">
    <property type="term" value="C:cytoplasm"/>
    <property type="evidence" value="ECO:0007669"/>
    <property type="project" value="TreeGrafter"/>
</dbReference>
<name>A0A4V1IZ67_ROZAC</name>
<evidence type="ECO:0000313" key="5">
    <source>
        <dbReference type="Proteomes" id="UP000281549"/>
    </source>
</evidence>
<dbReference type="InterPro" id="IPR035979">
    <property type="entry name" value="RBD_domain_sf"/>
</dbReference>
<evidence type="ECO:0000256" key="1">
    <source>
        <dbReference type="ARBA" id="ARBA00022884"/>
    </source>
</evidence>
<sequence length="95" mass="10408">SKSPVPPPSYKLAVYCLSRNVTQDHLKEIFGVYGTIASVFIPVYKESGISRGSAYIEFSSQDEVDKAIKYMNGVKNCVCARKGQLDGNVLECKVA</sequence>
<feature type="non-terminal residue" evidence="4">
    <location>
        <position position="1"/>
    </location>
</feature>
<proteinExistence type="predicted"/>
<dbReference type="GO" id="GO:0003723">
    <property type="term" value="F:RNA binding"/>
    <property type="evidence" value="ECO:0007669"/>
    <property type="project" value="UniProtKB-UniRule"/>
</dbReference>
<dbReference type="Gene3D" id="3.30.70.330">
    <property type="match status" value="1"/>
</dbReference>
<evidence type="ECO:0000259" key="3">
    <source>
        <dbReference type="PROSITE" id="PS50102"/>
    </source>
</evidence>
<dbReference type="SUPFAM" id="SSF54928">
    <property type="entry name" value="RNA-binding domain, RBD"/>
    <property type="match status" value="1"/>
</dbReference>
<dbReference type="GO" id="GO:0000398">
    <property type="term" value="P:mRNA splicing, via spliceosome"/>
    <property type="evidence" value="ECO:0007669"/>
    <property type="project" value="TreeGrafter"/>
</dbReference>
<reference evidence="5" key="1">
    <citation type="journal article" date="2018" name="Nat. Microbiol.">
        <title>Leveraging single-cell genomics to expand the fungal tree of life.</title>
        <authorList>
            <person name="Ahrendt S.R."/>
            <person name="Quandt C.A."/>
            <person name="Ciobanu D."/>
            <person name="Clum A."/>
            <person name="Salamov A."/>
            <person name="Andreopoulos B."/>
            <person name="Cheng J.F."/>
            <person name="Woyke T."/>
            <person name="Pelin A."/>
            <person name="Henrissat B."/>
            <person name="Reynolds N.K."/>
            <person name="Benny G.L."/>
            <person name="Smith M.E."/>
            <person name="James T.Y."/>
            <person name="Grigoriev I.V."/>
        </authorList>
    </citation>
    <scope>NUCLEOTIDE SEQUENCE [LARGE SCALE GENOMIC DNA]</scope>
    <source>
        <strain evidence="5">CSF55</strain>
    </source>
</reference>
<dbReference type="PROSITE" id="PS50102">
    <property type="entry name" value="RRM"/>
    <property type="match status" value="1"/>
</dbReference>
<dbReference type="PANTHER" id="PTHR15481:SF0">
    <property type="entry name" value="LD23870P-RELATED"/>
    <property type="match status" value="1"/>
</dbReference>
<protein>
    <recommendedName>
        <fullName evidence="3">RRM domain-containing protein</fullName>
    </recommendedName>
</protein>